<feature type="region of interest" description="Disordered" evidence="1">
    <location>
        <begin position="213"/>
        <end position="394"/>
    </location>
</feature>
<evidence type="ECO:0000256" key="1">
    <source>
        <dbReference type="SAM" id="MobiDB-lite"/>
    </source>
</evidence>
<feature type="compositionally biased region" description="Basic and acidic residues" evidence="1">
    <location>
        <begin position="353"/>
        <end position="387"/>
    </location>
</feature>
<keyword evidence="3" id="KW-1185">Reference proteome</keyword>
<gene>
    <name evidence="2" type="ORF">BDV36DRAFT_131038</name>
</gene>
<dbReference type="EMBL" id="ML735715">
    <property type="protein sequence ID" value="KAE8419718.1"/>
    <property type="molecule type" value="Genomic_DNA"/>
</dbReference>
<organism evidence="2 3">
    <name type="scientific">Aspergillus pseudocaelatus</name>
    <dbReference type="NCBI Taxonomy" id="1825620"/>
    <lineage>
        <taxon>Eukaryota</taxon>
        <taxon>Fungi</taxon>
        <taxon>Dikarya</taxon>
        <taxon>Ascomycota</taxon>
        <taxon>Pezizomycotina</taxon>
        <taxon>Eurotiomycetes</taxon>
        <taxon>Eurotiomycetidae</taxon>
        <taxon>Eurotiales</taxon>
        <taxon>Aspergillaceae</taxon>
        <taxon>Aspergillus</taxon>
        <taxon>Aspergillus subgen. Circumdati</taxon>
    </lineage>
</organism>
<evidence type="ECO:0000313" key="2">
    <source>
        <dbReference type="EMBL" id="KAE8419718.1"/>
    </source>
</evidence>
<dbReference type="Proteomes" id="UP000325395">
    <property type="component" value="Unassembled WGS sequence"/>
</dbReference>
<feature type="compositionally biased region" description="Basic and acidic residues" evidence="1">
    <location>
        <begin position="213"/>
        <end position="230"/>
    </location>
</feature>
<feature type="compositionally biased region" description="Low complexity" evidence="1">
    <location>
        <begin position="337"/>
        <end position="352"/>
    </location>
</feature>
<reference evidence="2 3" key="1">
    <citation type="submission" date="2019-04" db="EMBL/GenBank/DDBJ databases">
        <authorList>
            <consortium name="DOE Joint Genome Institute"/>
            <person name="Mondo S."/>
            <person name="Kjaerbolling I."/>
            <person name="Vesth T."/>
            <person name="Frisvad J.C."/>
            <person name="Nybo J.L."/>
            <person name="Theobald S."/>
            <person name="Kildgaard S."/>
            <person name="Isbrandt T."/>
            <person name="Kuo A."/>
            <person name="Sato A."/>
            <person name="Lyhne E.K."/>
            <person name="Kogle M.E."/>
            <person name="Wiebenga A."/>
            <person name="Kun R.S."/>
            <person name="Lubbers R.J."/>
            <person name="Makela M.R."/>
            <person name="Barry K."/>
            <person name="Chovatia M."/>
            <person name="Clum A."/>
            <person name="Daum C."/>
            <person name="Haridas S."/>
            <person name="He G."/>
            <person name="LaButti K."/>
            <person name="Lipzen A."/>
            <person name="Riley R."/>
            <person name="Salamov A."/>
            <person name="Simmons B.A."/>
            <person name="Magnuson J.K."/>
            <person name="Henrissat B."/>
            <person name="Mortensen U.H."/>
            <person name="Larsen T.O."/>
            <person name="Devries R.P."/>
            <person name="Grigoriev I.V."/>
            <person name="Machida M."/>
            <person name="Baker S.E."/>
            <person name="Andersen M.R."/>
            <person name="Cantor M.N."/>
            <person name="Hua S.X."/>
        </authorList>
    </citation>
    <scope>NUCLEOTIDE SEQUENCE [LARGE SCALE GENOMIC DNA]</scope>
    <source>
        <strain evidence="2 3">CBS 117616</strain>
    </source>
</reference>
<evidence type="ECO:0000313" key="3">
    <source>
        <dbReference type="Proteomes" id="UP000325395"/>
    </source>
</evidence>
<feature type="compositionally biased region" description="Polar residues" evidence="1">
    <location>
        <begin position="321"/>
        <end position="336"/>
    </location>
</feature>
<sequence>MVLENVQADSIPPTGVEPTNDSDNTPNTKYQYHSLYIKRDLIANPDPFTLYFGFFGRWNYDRKVTANVLRRVENARVLIQRLPTQDELDAMVTHSSRSLYQERIGAPLGGLVGSGLLWMQARKSELFPAYFPKASGPEGKMPSPGEIVQAAKRFVAAEPTIARRAIFVTGFKLLFYSVAGATFSSIYAVYKETTNTMADSRLKEFLADLKKQNPEELRRRQMESRGRRSVGEQQGVVEMNQGGDYASGYSGGDVQSTGVSGPDRPPVAEPVSLGGGLGADQARGGDFFDEDDASPTAPEYRTNRGAQAGYSQGSAWERIRQQNASAPSTQSSRQDTSNQQSPQWDSWSPPSSESDKQREREQARAEFERLLDAERNIGQESASEARNKGWGKWN</sequence>
<name>A0ABQ6WSY6_9EURO</name>
<feature type="region of interest" description="Disordered" evidence="1">
    <location>
        <begin position="1"/>
        <end position="27"/>
    </location>
</feature>
<accession>A0ABQ6WSY6</accession>
<protein>
    <recommendedName>
        <fullName evidence="4">Endo-1,3(4)-beta-glucanase</fullName>
    </recommendedName>
</protein>
<evidence type="ECO:0008006" key="4">
    <source>
        <dbReference type="Google" id="ProtNLM"/>
    </source>
</evidence>
<proteinExistence type="predicted"/>
<feature type="compositionally biased region" description="Polar residues" evidence="1">
    <location>
        <begin position="17"/>
        <end position="27"/>
    </location>
</feature>